<dbReference type="STRING" id="910347.SAMN05421773_12162"/>
<keyword evidence="4" id="KW-1185">Reference proteome</keyword>
<feature type="region of interest" description="Disordered" evidence="1">
    <location>
        <begin position="1"/>
        <end position="46"/>
    </location>
</feature>
<feature type="transmembrane region" description="Helical" evidence="2">
    <location>
        <begin position="51"/>
        <end position="71"/>
    </location>
</feature>
<sequence>MTAIHRRAETVAEDAEGVHSVPIGGRLLPPQGAPPHQFRTWRQPRPPKGPWRVTIVLCATGGVFAAVWALAGPGFTIGDIDISDVVHINIGNTDASGSEDER</sequence>
<evidence type="ECO:0000256" key="1">
    <source>
        <dbReference type="SAM" id="MobiDB-lite"/>
    </source>
</evidence>
<evidence type="ECO:0000313" key="4">
    <source>
        <dbReference type="Proteomes" id="UP000199207"/>
    </source>
</evidence>
<organism evidence="3 4">
    <name type="scientific">Streptomyces aidingensis</name>
    <dbReference type="NCBI Taxonomy" id="910347"/>
    <lineage>
        <taxon>Bacteria</taxon>
        <taxon>Bacillati</taxon>
        <taxon>Actinomycetota</taxon>
        <taxon>Actinomycetes</taxon>
        <taxon>Kitasatosporales</taxon>
        <taxon>Streptomycetaceae</taxon>
        <taxon>Streptomyces</taxon>
    </lineage>
</organism>
<name>A0A1I1TVR0_9ACTN</name>
<keyword evidence="2" id="KW-1133">Transmembrane helix</keyword>
<dbReference type="EMBL" id="FOLM01000021">
    <property type="protein sequence ID" value="SFD62721.1"/>
    <property type="molecule type" value="Genomic_DNA"/>
</dbReference>
<dbReference type="AlphaFoldDB" id="A0A1I1TVR0"/>
<keyword evidence="2" id="KW-0812">Transmembrane</keyword>
<protein>
    <submittedName>
        <fullName evidence="3">Uncharacterized protein</fullName>
    </submittedName>
</protein>
<dbReference type="Proteomes" id="UP000199207">
    <property type="component" value="Unassembled WGS sequence"/>
</dbReference>
<keyword evidence="2" id="KW-0472">Membrane</keyword>
<reference evidence="3 4" key="1">
    <citation type="submission" date="2016-10" db="EMBL/GenBank/DDBJ databases">
        <authorList>
            <person name="de Groot N.N."/>
        </authorList>
    </citation>
    <scope>NUCLEOTIDE SEQUENCE [LARGE SCALE GENOMIC DNA]</scope>
    <source>
        <strain evidence="3 4">CGMCC 4.5739</strain>
    </source>
</reference>
<gene>
    <name evidence="3" type="ORF">SAMN05421773_12162</name>
</gene>
<accession>A0A1I1TVR0</accession>
<evidence type="ECO:0000313" key="3">
    <source>
        <dbReference type="EMBL" id="SFD62721.1"/>
    </source>
</evidence>
<feature type="compositionally biased region" description="Basic and acidic residues" evidence="1">
    <location>
        <begin position="1"/>
        <end position="10"/>
    </location>
</feature>
<dbReference type="RefSeq" id="WP_139238450.1">
    <property type="nucleotide sequence ID" value="NZ_FOLM01000021.1"/>
</dbReference>
<evidence type="ECO:0000256" key="2">
    <source>
        <dbReference type="SAM" id="Phobius"/>
    </source>
</evidence>
<proteinExistence type="predicted"/>